<evidence type="ECO:0000256" key="4">
    <source>
        <dbReference type="ARBA" id="ARBA00022692"/>
    </source>
</evidence>
<feature type="region of interest" description="Disordered" evidence="7">
    <location>
        <begin position="479"/>
        <end position="505"/>
    </location>
</feature>
<feature type="transmembrane region" description="Helical" evidence="8">
    <location>
        <begin position="216"/>
        <end position="237"/>
    </location>
</feature>
<evidence type="ECO:0000259" key="9">
    <source>
        <dbReference type="PROSITE" id="PS50850"/>
    </source>
</evidence>
<dbReference type="PROSITE" id="PS50850">
    <property type="entry name" value="MFS"/>
    <property type="match status" value="1"/>
</dbReference>
<evidence type="ECO:0000256" key="5">
    <source>
        <dbReference type="ARBA" id="ARBA00022989"/>
    </source>
</evidence>
<feature type="domain" description="Major facilitator superfamily (MFS) profile" evidence="9">
    <location>
        <begin position="1"/>
        <end position="442"/>
    </location>
</feature>
<organism evidence="10 11">
    <name type="scientific">Nonomuraea salmonea</name>
    <dbReference type="NCBI Taxonomy" id="46181"/>
    <lineage>
        <taxon>Bacteria</taxon>
        <taxon>Bacillati</taxon>
        <taxon>Actinomycetota</taxon>
        <taxon>Actinomycetes</taxon>
        <taxon>Streptosporangiales</taxon>
        <taxon>Streptosporangiaceae</taxon>
        <taxon>Nonomuraea</taxon>
    </lineage>
</organism>
<keyword evidence="4 8" id="KW-0812">Transmembrane</keyword>
<dbReference type="InterPro" id="IPR011701">
    <property type="entry name" value="MFS"/>
</dbReference>
<protein>
    <submittedName>
        <fullName evidence="10">MFS transporter</fullName>
    </submittedName>
</protein>
<comment type="caution">
    <text evidence="10">The sequence shown here is derived from an EMBL/GenBank/DDBJ whole genome shotgun (WGS) entry which is preliminary data.</text>
</comment>
<dbReference type="InterPro" id="IPR005829">
    <property type="entry name" value="Sugar_transporter_CS"/>
</dbReference>
<proteinExistence type="predicted"/>
<reference evidence="10 11" key="1">
    <citation type="submission" date="2024-09" db="EMBL/GenBank/DDBJ databases">
        <authorList>
            <person name="Sun Q."/>
            <person name="Mori K."/>
        </authorList>
    </citation>
    <scope>NUCLEOTIDE SEQUENCE [LARGE SCALE GENOMIC DNA]</scope>
    <source>
        <strain evidence="10 11">JCM 3324</strain>
    </source>
</reference>
<name>A0ABV5NPH9_9ACTN</name>
<accession>A0ABV5NPH9</accession>
<evidence type="ECO:0000256" key="3">
    <source>
        <dbReference type="ARBA" id="ARBA00022475"/>
    </source>
</evidence>
<evidence type="ECO:0000256" key="7">
    <source>
        <dbReference type="SAM" id="MobiDB-lite"/>
    </source>
</evidence>
<dbReference type="Pfam" id="PF07690">
    <property type="entry name" value="MFS_1"/>
    <property type="match status" value="1"/>
</dbReference>
<evidence type="ECO:0000313" key="10">
    <source>
        <dbReference type="EMBL" id="MFB9471639.1"/>
    </source>
</evidence>
<feature type="transmembrane region" description="Helical" evidence="8">
    <location>
        <begin position="323"/>
        <end position="342"/>
    </location>
</feature>
<dbReference type="Gene3D" id="1.20.1250.20">
    <property type="entry name" value="MFS general substrate transporter like domains"/>
    <property type="match status" value="2"/>
</dbReference>
<keyword evidence="2" id="KW-0813">Transport</keyword>
<evidence type="ECO:0000313" key="11">
    <source>
        <dbReference type="Proteomes" id="UP001589568"/>
    </source>
</evidence>
<evidence type="ECO:0000256" key="8">
    <source>
        <dbReference type="SAM" id="Phobius"/>
    </source>
</evidence>
<evidence type="ECO:0000256" key="6">
    <source>
        <dbReference type="ARBA" id="ARBA00023136"/>
    </source>
</evidence>
<feature type="transmembrane region" description="Helical" evidence="8">
    <location>
        <begin position="100"/>
        <end position="118"/>
    </location>
</feature>
<dbReference type="InterPro" id="IPR020846">
    <property type="entry name" value="MFS_dom"/>
</dbReference>
<sequence length="505" mass="51965">MLRLVAGAVTALVMADTVGTTLTMPTLSRDPVVRAVPLSELNLLTTANLATIAALLVSGGRLADLIGRRIVLAVGAAAFAVGALLVTFSPFWPVLLAGRLVQGAGSALMLPAALGLLLGQCDERRRPGAVALWGAATGVGGLVMHAAGGFFLDAYGWRLLYLPLGLTAIALLLLVKVLPTAQLHRHRAPDLVGTLSLITATAALVLVVTYGARWGWTSLIALITTMTMISAGGLALARSRRHPAGAIDVELWRSPEVRWGAFISLLYGVMAFALLNLVPMALGEQGLSTGRIGLTLAPLSAAVTLASPLVAPLVRRVGLLPTVYVGAFLSGTGFLLLIVVPVTSGPGLATLILLGVGFGLVSTTATITGTLDTGTEGYAAAVGTLTTARILGGAIGSAAAAAYLTDLPKPAALAYHDVIAGGIAVSVLLGTCALIRAVRQRRPTVPGQHAALQAEVERLRAALRRQQVRLRTIARTAEDELTALSDPRRTRPPAPDPVAPPEGTA</sequence>
<dbReference type="SUPFAM" id="SSF103473">
    <property type="entry name" value="MFS general substrate transporter"/>
    <property type="match status" value="1"/>
</dbReference>
<keyword evidence="3" id="KW-1003">Cell membrane</keyword>
<gene>
    <name evidence="10" type="ORF">ACFFR3_19120</name>
</gene>
<keyword evidence="6 8" id="KW-0472">Membrane</keyword>
<dbReference type="PROSITE" id="PS00216">
    <property type="entry name" value="SUGAR_TRANSPORT_1"/>
    <property type="match status" value="1"/>
</dbReference>
<evidence type="ECO:0000256" key="2">
    <source>
        <dbReference type="ARBA" id="ARBA00022448"/>
    </source>
</evidence>
<feature type="compositionally biased region" description="Pro residues" evidence="7">
    <location>
        <begin position="492"/>
        <end position="505"/>
    </location>
</feature>
<comment type="subcellular location">
    <subcellularLocation>
        <location evidence="1">Cell membrane</location>
        <topology evidence="1">Multi-pass membrane protein</topology>
    </subcellularLocation>
</comment>
<dbReference type="PANTHER" id="PTHR42718">
    <property type="entry name" value="MAJOR FACILITATOR SUPERFAMILY MULTIDRUG TRANSPORTER MFSC"/>
    <property type="match status" value="1"/>
</dbReference>
<feature type="transmembrane region" description="Helical" evidence="8">
    <location>
        <begin position="43"/>
        <end position="63"/>
    </location>
</feature>
<feature type="transmembrane region" description="Helical" evidence="8">
    <location>
        <begin position="130"/>
        <end position="152"/>
    </location>
</feature>
<feature type="transmembrane region" description="Helical" evidence="8">
    <location>
        <begin position="257"/>
        <end position="278"/>
    </location>
</feature>
<dbReference type="PANTHER" id="PTHR42718:SF46">
    <property type="entry name" value="BLR6921 PROTEIN"/>
    <property type="match status" value="1"/>
</dbReference>
<dbReference type="InterPro" id="IPR036259">
    <property type="entry name" value="MFS_trans_sf"/>
</dbReference>
<feature type="transmembrane region" description="Helical" evidence="8">
    <location>
        <begin position="158"/>
        <end position="179"/>
    </location>
</feature>
<feature type="transmembrane region" description="Helical" evidence="8">
    <location>
        <begin position="413"/>
        <end position="435"/>
    </location>
</feature>
<evidence type="ECO:0000256" key="1">
    <source>
        <dbReference type="ARBA" id="ARBA00004651"/>
    </source>
</evidence>
<feature type="transmembrane region" description="Helical" evidence="8">
    <location>
        <begin position="290"/>
        <end position="311"/>
    </location>
</feature>
<dbReference type="RefSeq" id="WP_379483549.1">
    <property type="nucleotide sequence ID" value="NZ_JBHMCF010000014.1"/>
</dbReference>
<feature type="transmembrane region" description="Helical" evidence="8">
    <location>
        <begin position="378"/>
        <end position="401"/>
    </location>
</feature>
<dbReference type="EMBL" id="JBHMCF010000014">
    <property type="protein sequence ID" value="MFB9471639.1"/>
    <property type="molecule type" value="Genomic_DNA"/>
</dbReference>
<dbReference type="Proteomes" id="UP001589568">
    <property type="component" value="Unassembled WGS sequence"/>
</dbReference>
<keyword evidence="11" id="KW-1185">Reference proteome</keyword>
<feature type="transmembrane region" description="Helical" evidence="8">
    <location>
        <begin position="191"/>
        <end position="210"/>
    </location>
</feature>
<keyword evidence="5 8" id="KW-1133">Transmembrane helix</keyword>
<feature type="transmembrane region" description="Helical" evidence="8">
    <location>
        <begin position="348"/>
        <end position="371"/>
    </location>
</feature>
<feature type="transmembrane region" description="Helical" evidence="8">
    <location>
        <begin position="70"/>
        <end position="88"/>
    </location>
</feature>